<dbReference type="Gene3D" id="3.30.2020.10">
    <property type="entry name" value="NE0471-like N-terminal domain"/>
    <property type="match status" value="1"/>
</dbReference>
<dbReference type="OrthoDB" id="1798971at2"/>
<evidence type="ECO:0000313" key="2">
    <source>
        <dbReference type="Proteomes" id="UP000298460"/>
    </source>
</evidence>
<accession>A0A4Z0RBS2</accession>
<name>A0A4Z0RBS2_9FIRM</name>
<dbReference type="SUPFAM" id="SSF143880">
    <property type="entry name" value="NE0471 N-terminal domain-like"/>
    <property type="match status" value="1"/>
</dbReference>
<dbReference type="AlphaFoldDB" id="A0A4Z0RBS2"/>
<evidence type="ECO:0000313" key="1">
    <source>
        <dbReference type="EMBL" id="TGE39443.1"/>
    </source>
</evidence>
<dbReference type="EMBL" id="SPQQ01000001">
    <property type="protein sequence ID" value="TGE39443.1"/>
    <property type="molecule type" value="Genomic_DNA"/>
</dbReference>
<dbReference type="RefSeq" id="WP_135544383.1">
    <property type="nucleotide sequence ID" value="NZ_SPQQ01000001.1"/>
</dbReference>
<comment type="caution">
    <text evidence="1">The sequence shown here is derived from an EMBL/GenBank/DDBJ whole genome shotgun (WGS) entry which is preliminary data.</text>
</comment>
<dbReference type="Proteomes" id="UP000298460">
    <property type="component" value="Unassembled WGS sequence"/>
</dbReference>
<reference evidence="1 2" key="1">
    <citation type="submission" date="2019-03" db="EMBL/GenBank/DDBJ databases">
        <title>Draft Genome Sequence of Desulfosporosinus fructosivorans Strain 63.6F, Isolated from Marine Sediment in the Baltic Sea.</title>
        <authorList>
            <person name="Hausmann B."/>
            <person name="Vandieken V."/>
            <person name="Pjevac P."/>
            <person name="Schreck K."/>
            <person name="Herbold C.W."/>
            <person name="Loy A."/>
        </authorList>
    </citation>
    <scope>NUCLEOTIDE SEQUENCE [LARGE SCALE GENOMIC DNA]</scope>
    <source>
        <strain evidence="1 2">63.6F</strain>
    </source>
</reference>
<sequence>MSRIKNVVPKEDYRLEVQLDNGSCVTLNLESRLHTVRFGMLSDKQFFKTATTDGICIRWGNKIEISVNEVFQLAQK</sequence>
<gene>
    <name evidence="1" type="ORF">E4K67_00020</name>
</gene>
<dbReference type="InterPro" id="IPR036782">
    <property type="entry name" value="NE0471-like_N"/>
</dbReference>
<keyword evidence="2" id="KW-1185">Reference proteome</keyword>
<organism evidence="1 2">
    <name type="scientific">Desulfosporosinus fructosivorans</name>
    <dbReference type="NCBI Taxonomy" id="2018669"/>
    <lineage>
        <taxon>Bacteria</taxon>
        <taxon>Bacillati</taxon>
        <taxon>Bacillota</taxon>
        <taxon>Clostridia</taxon>
        <taxon>Eubacteriales</taxon>
        <taxon>Desulfitobacteriaceae</taxon>
        <taxon>Desulfosporosinus</taxon>
    </lineage>
</organism>
<proteinExistence type="predicted"/>
<protein>
    <submittedName>
        <fullName evidence="1">DUF2442 domain-containing protein</fullName>
    </submittedName>
</protein>